<dbReference type="OrthoDB" id="9778690at2"/>
<feature type="domain" description="Carrier" evidence="16">
    <location>
        <begin position="489"/>
        <end position="564"/>
    </location>
</feature>
<feature type="region of interest" description="N-terminal hotdog fold" evidence="14">
    <location>
        <begin position="1423"/>
        <end position="1541"/>
    </location>
</feature>
<keyword evidence="5" id="KW-0677">Repeat</keyword>
<dbReference type="CDD" id="cd00833">
    <property type="entry name" value="PKS"/>
    <property type="match status" value="2"/>
</dbReference>
<dbReference type="InterPro" id="IPR020841">
    <property type="entry name" value="PKS_Beta-ketoAc_synthase_dom"/>
</dbReference>
<evidence type="ECO:0000256" key="1">
    <source>
        <dbReference type="ARBA" id="ARBA00001957"/>
    </source>
</evidence>
<keyword evidence="4 19" id="KW-0808">Transferase</keyword>
<dbReference type="SMART" id="SM01294">
    <property type="entry name" value="PKS_PP_betabranch"/>
    <property type="match status" value="1"/>
</dbReference>
<keyword evidence="2" id="KW-0596">Phosphopantetheine</keyword>
<dbReference type="Gene3D" id="1.10.1200.10">
    <property type="entry name" value="ACP-like"/>
    <property type="match status" value="2"/>
</dbReference>
<protein>
    <recommendedName>
        <fullName evidence="13">6-deoxyerythronolide-B synthase</fullName>
        <ecNumber evidence="13">2.3.1.94</ecNumber>
    </recommendedName>
</protein>
<dbReference type="Pfam" id="PF13602">
    <property type="entry name" value="ADH_zinc_N_2"/>
    <property type="match status" value="1"/>
</dbReference>
<dbReference type="SUPFAM" id="SSF51735">
    <property type="entry name" value="NAD(P)-binding Rossmann-fold domains"/>
    <property type="match status" value="3"/>
</dbReference>
<dbReference type="SUPFAM" id="SSF53901">
    <property type="entry name" value="Thiolase-like"/>
    <property type="match status" value="2"/>
</dbReference>
<dbReference type="InterPro" id="IPR016036">
    <property type="entry name" value="Malonyl_transacylase_ACP-bd"/>
</dbReference>
<evidence type="ECO:0000256" key="2">
    <source>
        <dbReference type="ARBA" id="ARBA00022450"/>
    </source>
</evidence>
<dbReference type="EC" id="2.3.1.94" evidence="13"/>
<evidence type="ECO:0000256" key="11">
    <source>
        <dbReference type="ARBA" id="ARBA00060622"/>
    </source>
</evidence>
<dbReference type="Pfam" id="PF08990">
    <property type="entry name" value="Docking"/>
    <property type="match status" value="1"/>
</dbReference>
<dbReference type="PROSITE" id="PS52004">
    <property type="entry name" value="KS3_2"/>
    <property type="match status" value="2"/>
</dbReference>
<dbReference type="SMART" id="SM00827">
    <property type="entry name" value="PKS_AT"/>
    <property type="match status" value="1"/>
</dbReference>
<evidence type="ECO:0000313" key="20">
    <source>
        <dbReference type="Proteomes" id="UP000295680"/>
    </source>
</evidence>
<dbReference type="InterPro" id="IPR036299">
    <property type="entry name" value="Polyketide_synth_docking_sf"/>
</dbReference>
<evidence type="ECO:0000256" key="4">
    <source>
        <dbReference type="ARBA" id="ARBA00022679"/>
    </source>
</evidence>
<dbReference type="InterPro" id="IPR011032">
    <property type="entry name" value="GroES-like_sf"/>
</dbReference>
<dbReference type="InterPro" id="IPR036291">
    <property type="entry name" value="NAD(P)-bd_dom_sf"/>
</dbReference>
<dbReference type="EMBL" id="SLWS01000002">
    <property type="protein sequence ID" value="TCO62330.1"/>
    <property type="molecule type" value="Genomic_DNA"/>
</dbReference>
<dbReference type="Pfam" id="PF00698">
    <property type="entry name" value="Acyl_transf_1"/>
    <property type="match status" value="1"/>
</dbReference>
<sequence length="2460" mass="262279">MTTENKFREYLKRALADLRDARARLADLEGRTGEAVAIVGMSCRYPGGVRSPEDLWRLVAQGVDATGDFPSNRGWDVDSLYHPDPERPGKSSTRRGGFLYDADQFDPEFFGINPREALATDPQQRLLLETAWEALHSAGIAQDSVRGERVGVFAGVMYSDYGSRLRPVPEAFEGRVGSGSAGSIASGRVAYTFGLEGPAITIDTACSSSLVAIHLAAQSLRQGECTLALAGGVTVMATPSTFVEFSRQRGLSPDGRCKSFAAAADGTAWSEGVGLVLLERLSDAQRNGHPILAVLSGSAINQDGSSSQLTAPNGSAQQRVVKQALANAGLSPGDVDVVEGHGTGTKLGDPIEANALLAAYGRQRDRPLWLGSVKSNIGHTQAAAGVAGVIKMVMAMRVGSLPKTLHIDEPTPHVEWSTVRLLTEATAWPDIGRPRRAGVSSFGISGTNAHVILEQAPPGSTKLVEIPSNVFRRRRFWLEPDSSAPVTSEPTEDLLQLVRTEAAQALGSSSVDPTMTFSDLGFDSLAALELHERLSAICGRELPETLIFDYPTPTALADYLGGTAEPTTVPAVAADEPIAIIGMSCRYPGGVRSPEDLWRLVAQGIDAIGEFPTDRDWDVERLYDPRPRSGRTYTRQGGFLYDAHEFDPDFFGISPREALATDPQQRLLLETAWEAVERAGIDPITLRGSRTGVFAGVMHNDYGTRLHNNPANFDGYIGNGSAGSIASGRVAYTFGLEGPAITIDTACSSSLVAMHLAAQSLRQGECTLALAGGVTVMATPAIFLEFSQQRALAPDGRCKPFAAGADGTGWSEGTGLVLLERLSDAQRNGHRILAVIRGSAVNSDGASNGLTAPNGPSQQRVIRQALANAHLTTKDIDAVEAHGTGTTLGDPIEAHALLRTYGADREGPLWIGSLKSNIGHTQAAAGVGGVIKMVMAMRHGVLPKTLHVDRPSPRVDWSTVRLLTETTPWPDTGRPRRAGVSSFGISGTNAHVILEQPPATEVSTPPHRVPLPWLLSAKTPQALRAQAEQLLGHHGENPQDVAFTLATRTSFEHRAAVLGADQTGLEALARGTSGINVLQGRADPEATAVFVFPGQGSQWPGMAADLLDTSEVFAGCIRDIDEALSSFVDWSLVDVLRDSPLERVDVVQPALFAVMVALARLWQSVGVQPAAVVGHSQGEIAAAHIAGALTLEDAVKAVALRSQALATLAGTGGMAALSVSVDEALRLIEPWNLEIAAVNSASSVVVAGDLDALKHLITEGARAIPVDYASHSPHIDQLRERLLAALSDIKPRQAEIPFYSSLTGGFVDDTTALNTDYWYENLRRTVRFDRAVKALFEGGRRLFIEVSPHPILTPVLDDAFGTLRRDRGDWSQFLTSVTDAHVHGVAVDWPKVLTGRPIDLPTYPFQRSRYWLSAPADPPRGDHALLDSVVEVAGTDTFVLSGRMSPRTHPWLSDHVVAGNCVVPGSVFVELALHAGAAAGCDLVDELVLETPLTTTDVQLQVSVGSPDHAGARPITIHSRHGDDSWIRHATGAVRKSTRHEEPQEWPADIVPADLTGVYQRLAGHGYVYGPTFQGLRGVWRHGHDIYAEVTLPDDVDPAGFGLHPALLDSALHALALDTDQVKLPFAWNEVSLHTTGTTTLRVRISPVGVDAVALTATDTAGNLVAHADSLTVRPMPSALFHLEWVEVEGGKGNFDVRECATHRTGTRDTQADGVLGVLQRGLAEGVGRTVVVTCRAVATRRGEDVVDLANSAVWGLVRSAQAEHPGRFVLLDTDDEIPASLPVNEPQLAVRQGKLYAPRLVGLSRDGELAEPGADWRLVLTGSGGLDGVAMEASPATALGPGQVRIAVRAVGVNFRDILLALDIAPDDGRPAVSEGAGVIVEIAADVTGYSVGDRVMGLLSGGGGPVTVTDHRLIAKIPHGFSFAQAAGLPVAFLTAYYGLKELAGVQRGESLLLHAATGGVGMAALQLAQHWGVEVYGTASPAKWNVLRSLGVDHVASSRSLDFAERFPRVDVVLNCLAREFVDASLRLLVPGGRFLEMGKTDIRDAADHPGVLYRAFDILEAGPERVHQMLTELLVLFESGALRPLPVTAWDVHRAPEAFRFVGQARHVGKVVLTLPPKLDPNGTVLITGGTGTLGQLIARHLEDKYGIRHLLLVSRSSGVDVTDREALAKVLASIPTEHPLTAVIHAAGVIDDGVISELTPERLEAVLRPKVEGAWNLHELTKDHDLAAFILFSSLAGTLGSAGQGNYAAANSYLDALAQHRHSQGLPATSLAWGLWDRTSDMTKHVDRTRMARDGVLPMSDAQGLALFDAALQAHQAVVAPALLTTPDVHVVELAELSEKDQYERLLDEVLTNAAAVLGHSTTNAVRADRAFAELGFDSLTAVELRNRLSAVTGLRLPATLVFNHPTPAAIARHLHDRLTQPTRQQPKPDVADRLDSASDEEIFALIDNDLDVPS</sequence>
<dbReference type="SUPFAM" id="SSF52151">
    <property type="entry name" value="FabD/lysophospholipase-like"/>
    <property type="match status" value="1"/>
</dbReference>
<feature type="region of interest" description="Disordered" evidence="15">
    <location>
        <begin position="74"/>
        <end position="96"/>
    </location>
</feature>
<evidence type="ECO:0000256" key="5">
    <source>
        <dbReference type="ARBA" id="ARBA00022737"/>
    </source>
</evidence>
<dbReference type="Pfam" id="PF08240">
    <property type="entry name" value="ADH_N"/>
    <property type="match status" value="1"/>
</dbReference>
<dbReference type="Gene3D" id="3.40.50.720">
    <property type="entry name" value="NAD(P)-binding Rossmann-like Domain"/>
    <property type="match status" value="1"/>
</dbReference>
<keyword evidence="6" id="KW-0045">Antibiotic biosynthesis</keyword>
<comment type="function">
    <text evidence="10">Involved in the biosynthesis of antibiotic erythromycin via the biosynthesis of its aglycone precursor, 6-deoxyerythronolide B (6-dEB).</text>
</comment>
<dbReference type="PROSITE" id="PS52019">
    <property type="entry name" value="PKS_MFAS_DH"/>
    <property type="match status" value="1"/>
</dbReference>
<dbReference type="InterPro" id="IPR016035">
    <property type="entry name" value="Acyl_Trfase/lysoPLipase"/>
</dbReference>
<keyword evidence="7" id="KW-0511">Multifunctional enzyme</keyword>
<dbReference type="InterPro" id="IPR020806">
    <property type="entry name" value="PKS_PP-bd"/>
</dbReference>
<evidence type="ECO:0000256" key="10">
    <source>
        <dbReference type="ARBA" id="ARBA00060158"/>
    </source>
</evidence>
<feature type="compositionally biased region" description="Basic and acidic residues" evidence="15">
    <location>
        <begin position="75"/>
        <end position="89"/>
    </location>
</feature>
<dbReference type="PROSITE" id="PS00606">
    <property type="entry name" value="KS3_1"/>
    <property type="match status" value="2"/>
</dbReference>
<dbReference type="GO" id="GO:0004315">
    <property type="term" value="F:3-oxoacyl-[acyl-carrier-protein] synthase activity"/>
    <property type="evidence" value="ECO:0007669"/>
    <property type="project" value="InterPro"/>
</dbReference>
<dbReference type="InterPro" id="IPR016039">
    <property type="entry name" value="Thiolase-like"/>
</dbReference>
<dbReference type="InterPro" id="IPR020843">
    <property type="entry name" value="ER"/>
</dbReference>
<dbReference type="InterPro" id="IPR009081">
    <property type="entry name" value="PP-bd_ACP"/>
</dbReference>
<dbReference type="CDD" id="cd08956">
    <property type="entry name" value="KR_3_FAS_SDR_x"/>
    <property type="match status" value="1"/>
</dbReference>
<dbReference type="InterPro" id="IPR050091">
    <property type="entry name" value="PKS_NRPS_Biosynth_Enz"/>
</dbReference>
<dbReference type="InterPro" id="IPR018201">
    <property type="entry name" value="Ketoacyl_synth_AS"/>
</dbReference>
<reference evidence="19 20" key="1">
    <citation type="submission" date="2019-03" db="EMBL/GenBank/DDBJ databases">
        <title>Genomic Encyclopedia of Type Strains, Phase IV (KMG-IV): sequencing the most valuable type-strain genomes for metagenomic binning, comparative biology and taxonomic classification.</title>
        <authorList>
            <person name="Goeker M."/>
        </authorList>
    </citation>
    <scope>NUCLEOTIDE SEQUENCE [LARGE SCALE GENOMIC DNA]</scope>
    <source>
        <strain evidence="19 20">DSM 45934</strain>
    </source>
</reference>
<feature type="domain" description="PKS/mFAS DH" evidence="18">
    <location>
        <begin position="1423"/>
        <end position="1682"/>
    </location>
</feature>
<dbReference type="InterPro" id="IPR057326">
    <property type="entry name" value="KR_dom"/>
</dbReference>
<comment type="pathway">
    <text evidence="11">Antibiotic biosynthesis; erythromycin biosynthesis.</text>
</comment>
<comment type="subunit">
    <text evidence="12">Homodimer. Erythronolide synthase is composed of EryAI, EryAII and EryAIII multimodular (2 modules) polypeptides each coding for a functional synthase subunit which participates in 2 of the six FAS-like elongation steps required for formation of the polyketide. Module 1, 2, 3, 4, 5, and 6 participating in biosynthesis steps 1, 2, 3, 4, 5, and 6, respectively.</text>
</comment>
<feature type="domain" description="Ketosynthase family 3 (KS3)" evidence="17">
    <location>
        <begin position="575"/>
        <end position="996"/>
    </location>
</feature>
<evidence type="ECO:0000256" key="13">
    <source>
        <dbReference type="ARBA" id="ARBA00066981"/>
    </source>
</evidence>
<evidence type="ECO:0000259" key="16">
    <source>
        <dbReference type="PROSITE" id="PS50075"/>
    </source>
</evidence>
<dbReference type="SUPFAM" id="SSF50129">
    <property type="entry name" value="GroES-like"/>
    <property type="match status" value="1"/>
</dbReference>
<dbReference type="CDD" id="cd05195">
    <property type="entry name" value="enoyl_red"/>
    <property type="match status" value="1"/>
</dbReference>
<accession>A0A4V2S838</accession>
<dbReference type="Pfam" id="PF02801">
    <property type="entry name" value="Ketoacyl-synt_C"/>
    <property type="match status" value="2"/>
</dbReference>
<dbReference type="SMART" id="SM00826">
    <property type="entry name" value="PKS_DH"/>
    <property type="match status" value="1"/>
</dbReference>
<dbReference type="InterPro" id="IPR055123">
    <property type="entry name" value="SpnB-like_Rossmann"/>
</dbReference>
<dbReference type="RefSeq" id="WP_132114018.1">
    <property type="nucleotide sequence ID" value="NZ_SLWS01000002.1"/>
</dbReference>
<dbReference type="InterPro" id="IPR020807">
    <property type="entry name" value="PKS_DH"/>
</dbReference>
<evidence type="ECO:0000256" key="3">
    <source>
        <dbReference type="ARBA" id="ARBA00022553"/>
    </source>
</evidence>
<feature type="active site" description="Proton donor; for dehydratase activity" evidence="14">
    <location>
        <position position="1609"/>
    </location>
</feature>
<keyword evidence="3" id="KW-0597">Phosphoprotein</keyword>
<dbReference type="InterPro" id="IPR014030">
    <property type="entry name" value="Ketoacyl_synth_N"/>
</dbReference>
<dbReference type="InterPro" id="IPR013968">
    <property type="entry name" value="PKS_KR"/>
</dbReference>
<dbReference type="SUPFAM" id="SSF47336">
    <property type="entry name" value="ACP-like"/>
    <property type="match status" value="2"/>
</dbReference>
<dbReference type="PANTHER" id="PTHR43775">
    <property type="entry name" value="FATTY ACID SYNTHASE"/>
    <property type="match status" value="1"/>
</dbReference>
<dbReference type="Pfam" id="PF21089">
    <property type="entry name" value="PKS_DH_N"/>
    <property type="match status" value="1"/>
</dbReference>
<dbReference type="SMART" id="SM00829">
    <property type="entry name" value="PKS_ER"/>
    <property type="match status" value="1"/>
</dbReference>
<dbReference type="InterPro" id="IPR014043">
    <property type="entry name" value="Acyl_transferase_dom"/>
</dbReference>
<dbReference type="InterPro" id="IPR032821">
    <property type="entry name" value="PKS_assoc"/>
</dbReference>
<dbReference type="SMART" id="SM00825">
    <property type="entry name" value="PKS_KS"/>
    <property type="match status" value="2"/>
</dbReference>
<dbReference type="InterPro" id="IPR049900">
    <property type="entry name" value="PKS_mFAS_DH"/>
</dbReference>
<dbReference type="Gene3D" id="3.40.366.10">
    <property type="entry name" value="Malonyl-Coenzyme A Acyl Carrier Protein, domain 2"/>
    <property type="match status" value="1"/>
</dbReference>
<organism evidence="19 20">
    <name type="scientific">Actinocrispum wychmicini</name>
    <dbReference type="NCBI Taxonomy" id="1213861"/>
    <lineage>
        <taxon>Bacteria</taxon>
        <taxon>Bacillati</taxon>
        <taxon>Actinomycetota</taxon>
        <taxon>Actinomycetes</taxon>
        <taxon>Pseudonocardiales</taxon>
        <taxon>Pseudonocardiaceae</taxon>
        <taxon>Actinocrispum</taxon>
    </lineage>
</organism>
<dbReference type="GO" id="GO:0031177">
    <property type="term" value="F:phosphopantetheine binding"/>
    <property type="evidence" value="ECO:0007669"/>
    <property type="project" value="InterPro"/>
</dbReference>
<dbReference type="GO" id="GO:0006633">
    <property type="term" value="P:fatty acid biosynthetic process"/>
    <property type="evidence" value="ECO:0007669"/>
    <property type="project" value="InterPro"/>
</dbReference>
<dbReference type="GO" id="GO:0033068">
    <property type="term" value="P:macrolide biosynthetic process"/>
    <property type="evidence" value="ECO:0007669"/>
    <property type="project" value="UniProtKB-ARBA"/>
</dbReference>
<dbReference type="Pfam" id="PF14765">
    <property type="entry name" value="PS-DH"/>
    <property type="match status" value="1"/>
</dbReference>
<dbReference type="InterPro" id="IPR001227">
    <property type="entry name" value="Ac_transferase_dom_sf"/>
</dbReference>
<dbReference type="SMART" id="SM00823">
    <property type="entry name" value="PKS_PP"/>
    <property type="match status" value="2"/>
</dbReference>
<dbReference type="FunFam" id="3.40.47.10:FF:000019">
    <property type="entry name" value="Polyketide synthase type I"/>
    <property type="match status" value="2"/>
</dbReference>
<evidence type="ECO:0000256" key="14">
    <source>
        <dbReference type="PROSITE-ProRule" id="PRU01363"/>
    </source>
</evidence>
<dbReference type="Gene3D" id="3.90.180.10">
    <property type="entry name" value="Medium-chain alcohol dehydrogenases, catalytic domain"/>
    <property type="match status" value="1"/>
</dbReference>
<dbReference type="FunFam" id="1.10.1200.10:FF:000007">
    <property type="entry name" value="Probable polyketide synthase pks17"/>
    <property type="match status" value="1"/>
</dbReference>
<comment type="catalytic activity">
    <reaction evidence="9">
        <text>6 (S)-methylmalonyl-CoA + propanoyl-CoA + 6 NADPH + 12 H(+) = 6-deoxyerythronolide B + 6 CO2 + 6 NADP(+) + 7 CoA + H2O</text>
        <dbReference type="Rhea" id="RHEA:23068"/>
        <dbReference type="ChEBI" id="CHEBI:15377"/>
        <dbReference type="ChEBI" id="CHEBI:15378"/>
        <dbReference type="ChEBI" id="CHEBI:16089"/>
        <dbReference type="ChEBI" id="CHEBI:16526"/>
        <dbReference type="ChEBI" id="CHEBI:57287"/>
        <dbReference type="ChEBI" id="CHEBI:57327"/>
        <dbReference type="ChEBI" id="CHEBI:57392"/>
        <dbReference type="ChEBI" id="CHEBI:57783"/>
        <dbReference type="ChEBI" id="CHEBI:58349"/>
        <dbReference type="EC" id="2.3.1.94"/>
    </reaction>
</comment>
<proteinExistence type="predicted"/>
<dbReference type="InterPro" id="IPR013154">
    <property type="entry name" value="ADH-like_N"/>
</dbReference>
<evidence type="ECO:0000256" key="9">
    <source>
        <dbReference type="ARBA" id="ARBA00052442"/>
    </source>
</evidence>
<gene>
    <name evidence="19" type="ORF">EV192_102467</name>
</gene>
<feature type="active site" description="Proton acceptor; for dehydratase activity" evidence="14">
    <location>
        <position position="1455"/>
    </location>
</feature>
<dbReference type="GO" id="GO:0047879">
    <property type="term" value="F:erythronolide synthase activity"/>
    <property type="evidence" value="ECO:0007669"/>
    <property type="project" value="UniProtKB-EC"/>
</dbReference>
<dbReference type="GO" id="GO:0004312">
    <property type="term" value="F:fatty acid synthase activity"/>
    <property type="evidence" value="ECO:0007669"/>
    <property type="project" value="TreeGrafter"/>
</dbReference>
<dbReference type="InterPro" id="IPR042104">
    <property type="entry name" value="PKS_dehydratase_sf"/>
</dbReference>
<name>A0A4V2S838_9PSEU</name>
<evidence type="ECO:0000256" key="7">
    <source>
        <dbReference type="ARBA" id="ARBA00023268"/>
    </source>
</evidence>
<dbReference type="Pfam" id="PF00109">
    <property type="entry name" value="ketoacyl-synt"/>
    <property type="match status" value="2"/>
</dbReference>
<dbReference type="InterPro" id="IPR006162">
    <property type="entry name" value="Ppantetheine_attach_site"/>
</dbReference>
<dbReference type="SUPFAM" id="SSF101173">
    <property type="entry name" value="Docking domain B of the erythromycin polyketide synthase (DEBS)"/>
    <property type="match status" value="1"/>
</dbReference>
<dbReference type="Proteomes" id="UP000295680">
    <property type="component" value="Unassembled WGS sequence"/>
</dbReference>
<evidence type="ECO:0000313" key="19">
    <source>
        <dbReference type="EMBL" id="TCO62330.1"/>
    </source>
</evidence>
<dbReference type="Gene3D" id="3.10.129.110">
    <property type="entry name" value="Polyketide synthase dehydratase"/>
    <property type="match status" value="1"/>
</dbReference>
<evidence type="ECO:0000256" key="8">
    <source>
        <dbReference type="ARBA" id="ARBA00023315"/>
    </source>
</evidence>
<feature type="domain" description="Ketosynthase family 3 (KS3)" evidence="17">
    <location>
        <begin position="33"/>
        <end position="455"/>
    </location>
</feature>
<dbReference type="InterPro" id="IPR014031">
    <property type="entry name" value="Ketoacyl_synth_C"/>
</dbReference>
<keyword evidence="20" id="KW-1185">Reference proteome</keyword>
<dbReference type="InterPro" id="IPR049551">
    <property type="entry name" value="PKS_DH_C"/>
</dbReference>
<evidence type="ECO:0000259" key="18">
    <source>
        <dbReference type="PROSITE" id="PS52019"/>
    </source>
</evidence>
<dbReference type="InterPro" id="IPR049552">
    <property type="entry name" value="PKS_DH_N"/>
</dbReference>
<dbReference type="InterPro" id="IPR015083">
    <property type="entry name" value="NorB/c/GfsB-D-like_docking"/>
</dbReference>
<keyword evidence="8" id="KW-0012">Acyltransferase</keyword>
<dbReference type="PANTHER" id="PTHR43775:SF51">
    <property type="entry name" value="INACTIVE PHENOLPHTHIOCEROL SYNTHESIS POLYKETIDE SYNTHASE TYPE I PKS1-RELATED"/>
    <property type="match status" value="1"/>
</dbReference>
<dbReference type="SUPFAM" id="SSF55048">
    <property type="entry name" value="Probable ACP-binding domain of malonyl-CoA ACP transacylase"/>
    <property type="match status" value="1"/>
</dbReference>
<dbReference type="Pfam" id="PF22953">
    <property type="entry name" value="SpnB_Rossmann"/>
    <property type="match status" value="1"/>
</dbReference>
<dbReference type="Pfam" id="PF00550">
    <property type="entry name" value="PP-binding"/>
    <property type="match status" value="2"/>
</dbReference>
<comment type="cofactor">
    <cofactor evidence="1">
        <name>pantetheine 4'-phosphate</name>
        <dbReference type="ChEBI" id="CHEBI:47942"/>
    </cofactor>
</comment>
<feature type="domain" description="Carrier" evidence="16">
    <location>
        <begin position="2349"/>
        <end position="2424"/>
    </location>
</feature>
<dbReference type="PROSITE" id="PS50075">
    <property type="entry name" value="CARRIER"/>
    <property type="match status" value="2"/>
</dbReference>
<evidence type="ECO:0000256" key="12">
    <source>
        <dbReference type="ARBA" id="ARBA00063272"/>
    </source>
</evidence>
<dbReference type="Gene3D" id="3.40.47.10">
    <property type="match status" value="2"/>
</dbReference>
<dbReference type="SMART" id="SM00822">
    <property type="entry name" value="PKS_KR"/>
    <property type="match status" value="1"/>
</dbReference>
<dbReference type="FunFam" id="3.40.366.10:FF:000002">
    <property type="entry name" value="Probable polyketide synthase 2"/>
    <property type="match status" value="1"/>
</dbReference>
<evidence type="ECO:0000256" key="6">
    <source>
        <dbReference type="ARBA" id="ARBA00023194"/>
    </source>
</evidence>
<dbReference type="Pfam" id="PF16197">
    <property type="entry name" value="KAsynt_C_assoc"/>
    <property type="match status" value="1"/>
</dbReference>
<dbReference type="Gene3D" id="3.30.70.3290">
    <property type="match status" value="1"/>
</dbReference>
<feature type="region of interest" description="C-terminal hotdog fold" evidence="14">
    <location>
        <begin position="1550"/>
        <end position="1682"/>
    </location>
</feature>
<dbReference type="Pfam" id="PF08659">
    <property type="entry name" value="KR"/>
    <property type="match status" value="1"/>
</dbReference>
<dbReference type="PROSITE" id="PS00012">
    <property type="entry name" value="PHOSPHOPANTETHEINE"/>
    <property type="match status" value="1"/>
</dbReference>
<evidence type="ECO:0000256" key="15">
    <source>
        <dbReference type="SAM" id="MobiDB-lite"/>
    </source>
</evidence>
<evidence type="ECO:0000259" key="17">
    <source>
        <dbReference type="PROSITE" id="PS52004"/>
    </source>
</evidence>
<dbReference type="InterPro" id="IPR036736">
    <property type="entry name" value="ACP-like_sf"/>
</dbReference>
<comment type="caution">
    <text evidence="19">The sequence shown here is derived from an EMBL/GenBank/DDBJ whole genome shotgun (WGS) entry which is preliminary data.</text>
</comment>
<dbReference type="GO" id="GO:0016491">
    <property type="term" value="F:oxidoreductase activity"/>
    <property type="evidence" value="ECO:0007669"/>
    <property type="project" value="InterPro"/>
</dbReference>